<feature type="transmembrane region" description="Helical" evidence="6">
    <location>
        <begin position="93"/>
        <end position="121"/>
    </location>
</feature>
<evidence type="ECO:0000256" key="1">
    <source>
        <dbReference type="ARBA" id="ARBA00004651"/>
    </source>
</evidence>
<proteinExistence type="predicted"/>
<reference evidence="7 8" key="1">
    <citation type="journal article" date="2015" name="Nature">
        <title>rRNA introns, odd ribosomes, and small enigmatic genomes across a large radiation of phyla.</title>
        <authorList>
            <person name="Brown C.T."/>
            <person name="Hug L.A."/>
            <person name="Thomas B.C."/>
            <person name="Sharon I."/>
            <person name="Castelle C.J."/>
            <person name="Singh A."/>
            <person name="Wilkins M.J."/>
            <person name="Williams K.H."/>
            <person name="Banfield J.F."/>
        </authorList>
    </citation>
    <scope>NUCLEOTIDE SEQUENCE [LARGE SCALE GENOMIC DNA]</scope>
</reference>
<evidence type="ECO:0000256" key="2">
    <source>
        <dbReference type="ARBA" id="ARBA00022475"/>
    </source>
</evidence>
<dbReference type="EMBL" id="LBUT01000013">
    <property type="protein sequence ID" value="KKQ69697.1"/>
    <property type="molecule type" value="Genomic_DNA"/>
</dbReference>
<evidence type="ECO:0000256" key="4">
    <source>
        <dbReference type="ARBA" id="ARBA00022989"/>
    </source>
</evidence>
<evidence type="ECO:0000313" key="8">
    <source>
        <dbReference type="Proteomes" id="UP000034406"/>
    </source>
</evidence>
<evidence type="ECO:0000256" key="3">
    <source>
        <dbReference type="ARBA" id="ARBA00022692"/>
    </source>
</evidence>
<feature type="transmembrane region" description="Helical" evidence="6">
    <location>
        <begin position="215"/>
        <end position="233"/>
    </location>
</feature>
<dbReference type="GO" id="GO:0005886">
    <property type="term" value="C:plasma membrane"/>
    <property type="evidence" value="ECO:0007669"/>
    <property type="project" value="UniProtKB-SubCell"/>
</dbReference>
<evidence type="ECO:0000313" key="7">
    <source>
        <dbReference type="EMBL" id="KKQ69697.1"/>
    </source>
</evidence>
<feature type="transmembrane region" description="Helical" evidence="6">
    <location>
        <begin position="49"/>
        <end position="72"/>
    </location>
</feature>
<dbReference type="AlphaFoldDB" id="A0A0G0JSU1"/>
<gene>
    <name evidence="7" type="ORF">US90_C0013G0038</name>
</gene>
<dbReference type="PANTHER" id="PTHR30294">
    <property type="entry name" value="MEMBRANE COMPONENT OF ABC TRANSPORTER YHHJ-RELATED"/>
    <property type="match status" value="1"/>
</dbReference>
<keyword evidence="4 6" id="KW-1133">Transmembrane helix</keyword>
<dbReference type="PANTHER" id="PTHR30294:SF29">
    <property type="entry name" value="MULTIDRUG ABC TRANSPORTER PERMEASE YBHS-RELATED"/>
    <property type="match status" value="1"/>
</dbReference>
<name>A0A0G0JSU1_9BACT</name>
<keyword evidence="3 6" id="KW-0812">Transmembrane</keyword>
<dbReference type="Proteomes" id="UP000034406">
    <property type="component" value="Unassembled WGS sequence"/>
</dbReference>
<evidence type="ECO:0000256" key="5">
    <source>
        <dbReference type="ARBA" id="ARBA00023136"/>
    </source>
</evidence>
<keyword evidence="5 6" id="KW-0472">Membrane</keyword>
<dbReference type="InterPro" id="IPR051449">
    <property type="entry name" value="ABC-2_transporter_component"/>
</dbReference>
<feature type="transmembrane region" description="Helical" evidence="6">
    <location>
        <begin position="127"/>
        <end position="146"/>
    </location>
</feature>
<comment type="caution">
    <text evidence="7">The sequence shown here is derived from an EMBL/GenBank/DDBJ whole genome shotgun (WGS) entry which is preliminary data.</text>
</comment>
<organism evidence="7 8">
    <name type="scientific">Candidatus Shapirobacteria bacterium GW2011_GWE2_38_30</name>
    <dbReference type="NCBI Taxonomy" id="1618490"/>
    <lineage>
        <taxon>Bacteria</taxon>
        <taxon>Candidatus Shapironibacteriota</taxon>
    </lineage>
</organism>
<feature type="transmembrane region" description="Helical" evidence="6">
    <location>
        <begin position="12"/>
        <end position="37"/>
    </location>
</feature>
<comment type="subcellular location">
    <subcellularLocation>
        <location evidence="1">Cell membrane</location>
        <topology evidence="1">Multi-pass membrane protein</topology>
    </subcellularLocation>
</comment>
<accession>A0A0G0JSU1</accession>
<dbReference type="GO" id="GO:0140359">
    <property type="term" value="F:ABC-type transporter activity"/>
    <property type="evidence" value="ECO:0007669"/>
    <property type="project" value="InterPro"/>
</dbReference>
<feature type="transmembrane region" description="Helical" evidence="6">
    <location>
        <begin position="158"/>
        <end position="175"/>
    </location>
</feature>
<dbReference type="Pfam" id="PF12679">
    <property type="entry name" value="ABC2_membrane_2"/>
    <property type="match status" value="1"/>
</dbReference>
<evidence type="ECO:0008006" key="9">
    <source>
        <dbReference type="Google" id="ProtNLM"/>
    </source>
</evidence>
<keyword evidence="2" id="KW-1003">Cell membrane</keyword>
<sequence>MKNIIWIAKKEWFGYLVNPLSYIFSGLFLLISSWLFFQDFFVVKQAETRALWTVMTFLFSIFIPAISMGLIAEEKRSGSWEVLFSLPISEVEFVLGKFFGSLAYIFFIIIMASPIILTVGYLGDPEWGLIFGGGLGMWFLAASYLASGLFGSSLSRQPIGGFVFTTLFLFLNNFIGQDFFLSKISSPKIADFIGYFSLNLHSLKMSSGMMALNDIMFYISWIVIFLILTVMSLKLRDK</sequence>
<evidence type="ECO:0000256" key="6">
    <source>
        <dbReference type="SAM" id="Phobius"/>
    </source>
</evidence>
<dbReference type="STRING" id="1618490.US90_C0013G0038"/>
<protein>
    <recommendedName>
        <fullName evidence="9">ABC-2 type transporter</fullName>
    </recommendedName>
</protein>